<dbReference type="InterPro" id="IPR012340">
    <property type="entry name" value="NA-bd_OB-fold"/>
</dbReference>
<dbReference type="InterPro" id="IPR041692">
    <property type="entry name" value="HHH_9"/>
</dbReference>
<dbReference type="Pfam" id="PF17674">
    <property type="entry name" value="HHH_9"/>
    <property type="match status" value="1"/>
</dbReference>
<dbReference type="Proteomes" id="UP001600894">
    <property type="component" value="Unassembled WGS sequence"/>
</dbReference>
<dbReference type="PANTHER" id="PTHR10724">
    <property type="entry name" value="30S RIBOSOMAL PROTEIN S1"/>
    <property type="match status" value="1"/>
</dbReference>
<evidence type="ECO:0000313" key="2">
    <source>
        <dbReference type="EMBL" id="GAA6267489.1"/>
    </source>
</evidence>
<dbReference type="Gene3D" id="1.10.150.310">
    <property type="entry name" value="Tex RuvX-like domain-like"/>
    <property type="match status" value="1"/>
</dbReference>
<dbReference type="SMART" id="SM00316">
    <property type="entry name" value="S1"/>
    <property type="match status" value="1"/>
</dbReference>
<dbReference type="InterPro" id="IPR018974">
    <property type="entry name" value="Tex-like_N"/>
</dbReference>
<dbReference type="SUPFAM" id="SSF50249">
    <property type="entry name" value="Nucleic acid-binding proteins"/>
    <property type="match status" value="1"/>
</dbReference>
<dbReference type="Gene3D" id="3.30.420.140">
    <property type="entry name" value="YqgF/RNase H-like domain"/>
    <property type="match status" value="1"/>
</dbReference>
<dbReference type="Pfam" id="PF22706">
    <property type="entry name" value="Tex_central_region"/>
    <property type="match status" value="1"/>
</dbReference>
<accession>A0ABQ0ATX5</accession>
<dbReference type="EMBL" id="BAABXL010000001">
    <property type="protein sequence ID" value="GAA6267489.1"/>
    <property type="molecule type" value="Genomic_DNA"/>
</dbReference>
<dbReference type="InterPro" id="IPR037027">
    <property type="entry name" value="YqgF/RNaseH-like_dom_sf"/>
</dbReference>
<dbReference type="PROSITE" id="PS50126">
    <property type="entry name" value="S1"/>
    <property type="match status" value="1"/>
</dbReference>
<dbReference type="PANTHER" id="PTHR10724:SF10">
    <property type="entry name" value="S1 RNA-BINDING DOMAIN-CONTAINING PROTEIN 1"/>
    <property type="match status" value="1"/>
</dbReference>
<dbReference type="InterPro" id="IPR032639">
    <property type="entry name" value="Tex_YqgF"/>
</dbReference>
<dbReference type="SUPFAM" id="SSF158832">
    <property type="entry name" value="Tex N-terminal region-like"/>
    <property type="match status" value="1"/>
</dbReference>
<dbReference type="Pfam" id="PF12836">
    <property type="entry name" value="HHH_3"/>
    <property type="match status" value="1"/>
</dbReference>
<dbReference type="RefSeq" id="WP_176254987.1">
    <property type="nucleotide sequence ID" value="NZ_BAABXL010000001.1"/>
</dbReference>
<dbReference type="SUPFAM" id="SSF53098">
    <property type="entry name" value="Ribonuclease H-like"/>
    <property type="match status" value="1"/>
</dbReference>
<dbReference type="InterPro" id="IPR012337">
    <property type="entry name" value="RNaseH-like_sf"/>
</dbReference>
<dbReference type="InterPro" id="IPR003029">
    <property type="entry name" value="S1_domain"/>
</dbReference>
<dbReference type="Pfam" id="PF00575">
    <property type="entry name" value="S1"/>
    <property type="match status" value="1"/>
</dbReference>
<dbReference type="Gene3D" id="1.10.3500.10">
    <property type="entry name" value="Tex N-terminal region-like"/>
    <property type="match status" value="1"/>
</dbReference>
<dbReference type="Pfam" id="PF09371">
    <property type="entry name" value="Tex_N"/>
    <property type="match status" value="1"/>
</dbReference>
<dbReference type="InterPro" id="IPR055179">
    <property type="entry name" value="Tex-like_central_region"/>
</dbReference>
<dbReference type="InterPro" id="IPR023323">
    <property type="entry name" value="Tex-like_dom_sf"/>
</dbReference>
<dbReference type="InterPro" id="IPR050437">
    <property type="entry name" value="Ribos_protein_bS1-like"/>
</dbReference>
<protein>
    <submittedName>
        <fullName evidence="2">Tex family protein</fullName>
    </submittedName>
</protein>
<dbReference type="Gene3D" id="1.10.10.650">
    <property type="entry name" value="RuvA domain 2-like"/>
    <property type="match status" value="1"/>
</dbReference>
<dbReference type="InterPro" id="IPR006641">
    <property type="entry name" value="YqgF/RNaseH-like_dom"/>
</dbReference>
<comment type="caution">
    <text evidence="2">The sequence shown here is derived from an EMBL/GenBank/DDBJ whole genome shotgun (WGS) entry which is preliminary data.</text>
</comment>
<dbReference type="Gene3D" id="2.40.50.140">
    <property type="entry name" value="Nucleic acid-binding proteins"/>
    <property type="match status" value="1"/>
</dbReference>
<feature type="domain" description="S1 motif" evidence="1">
    <location>
        <begin position="643"/>
        <end position="712"/>
    </location>
</feature>
<dbReference type="InterPro" id="IPR044146">
    <property type="entry name" value="S1_Tex"/>
</dbReference>
<dbReference type="InterPro" id="IPR010994">
    <property type="entry name" value="RuvA_2-like"/>
</dbReference>
<evidence type="ECO:0000313" key="3">
    <source>
        <dbReference type="Proteomes" id="UP001600894"/>
    </source>
</evidence>
<proteinExistence type="predicted"/>
<evidence type="ECO:0000259" key="1">
    <source>
        <dbReference type="PROSITE" id="PS50126"/>
    </source>
</evidence>
<sequence length="718" mass="79489">MDIIKTLADELSIGRHQAEAAVKLIDEGNTIPFIARYRKEATGSLNDEVLRTLDERLKYLRGLQDRKKQVIATITDQGKMTAELERQILSAATLVAVEDLYRPYKPKRRTRAAIAHEKGLEPLADLILLQAVKEPVEQAAASYISGEKGVETAEDAVQGAMDILAERISDNAVYRTWIRNMTMNKGLLQSAAKDESVKSVYETYYNYEEPVKKAAGHRILALNRGEGEKILSVKVVPLVDQIVGYLEKQVITRDNPYTSPVLKTVVKDSYDRLIGPSVEREIRSEITEKAEEGAIRVFGKNLEQLLMQPPISGRVVLGWDPAFRTGCKLAVVDSTGKVLDTVVIYPTAPQNKVAESKKILKDMIHRYNISLISVGNGTASRESEQIIVELLKEIKEPVQYVIVNEAGASVYSASKLATEEFPKFDVGQRSAVSIARRLQDPLAELVKIDPKSIGVGQYQHDMNQKNLGAALEAVVEDCVNKVGVDLNTASASLLEYVSGINKTLAKNIVAYREENGAFKTRKQLLKVAKLGPKAFEQCAGFMRITGGEEPLDGTSVHPESYGAAKKLLETLGYREEELIRGGIPGISRRIRDYREMAEEIGVGEITLRDIAGELEKPARDPRDEMPRPVLRSDILEMKDLKPGMVLKGTVRNVIDFGAFVDIGVHQDGLVHISQMTDRYIRHPLEAVSVGDVVEVKILGVDLEKKRISLTMKGVKDGN</sequence>
<name>A0ABQ0ATX5_9FIRM</name>
<dbReference type="SMART" id="SM00732">
    <property type="entry name" value="YqgFc"/>
    <property type="match status" value="1"/>
</dbReference>
<dbReference type="Pfam" id="PF16921">
    <property type="entry name" value="Tex_YqgF"/>
    <property type="match status" value="1"/>
</dbReference>
<dbReference type="SUPFAM" id="SSF47781">
    <property type="entry name" value="RuvA domain 2-like"/>
    <property type="match status" value="2"/>
</dbReference>
<keyword evidence="3" id="KW-1185">Reference proteome</keyword>
<dbReference type="CDD" id="cd05685">
    <property type="entry name" value="S1_Tex"/>
    <property type="match status" value="1"/>
</dbReference>
<dbReference type="InterPro" id="IPR023319">
    <property type="entry name" value="Tex-like_HTH_dom_sf"/>
</dbReference>
<organism evidence="2 3">
    <name type="scientific">Enterocloster alcoholdehydrogenati</name>
    <dbReference type="NCBI Taxonomy" id="2547410"/>
    <lineage>
        <taxon>Bacteria</taxon>
        <taxon>Bacillati</taxon>
        <taxon>Bacillota</taxon>
        <taxon>Clostridia</taxon>
        <taxon>Lachnospirales</taxon>
        <taxon>Lachnospiraceae</taxon>
        <taxon>Enterocloster</taxon>
    </lineage>
</organism>
<reference evidence="2 3" key="1">
    <citation type="submission" date="2024-04" db="EMBL/GenBank/DDBJ databases">
        <title>Defined microbial consortia suppress multidrug-resistant proinflammatory Enterobacteriaceae via ecological control.</title>
        <authorList>
            <person name="Furuichi M."/>
            <person name="Kawaguchi T."/>
            <person name="Pust M."/>
            <person name="Yasuma K."/>
            <person name="Plichta D."/>
            <person name="Hasegawa N."/>
            <person name="Ohya T."/>
            <person name="Bhattarai S."/>
            <person name="Sasajima S."/>
            <person name="Aoto Y."/>
            <person name="Tuganbaev T."/>
            <person name="Yaginuma M."/>
            <person name="Ueda M."/>
            <person name="Okahashi N."/>
            <person name="Amafuji K."/>
            <person name="Kiridooshi Y."/>
            <person name="Sugita K."/>
            <person name="Strazar M."/>
            <person name="Skelly A."/>
            <person name="Suda W."/>
            <person name="Hattori M."/>
            <person name="Nakamoto N."/>
            <person name="Caballero S."/>
            <person name="Norman J."/>
            <person name="Olle B."/>
            <person name="Tanoue T."/>
            <person name="Arita M."/>
            <person name="Bucci V."/>
            <person name="Atarashi K."/>
            <person name="Xavier R."/>
            <person name="Honda K."/>
        </authorList>
    </citation>
    <scope>NUCLEOTIDE SEQUENCE [LARGE SCALE GENOMIC DNA]</scope>
    <source>
        <strain evidence="3">f13</strain>
    </source>
</reference>
<gene>
    <name evidence="2" type="ORF">F130042H8_05490</name>
</gene>